<dbReference type="Proteomes" id="UP000295511">
    <property type="component" value="Unassembled WGS sequence"/>
</dbReference>
<sequence>MGSLLDAALFAYGQNPIMGARMIQSSVQAVGANVYSTLGFQNVEFDTSGSAIASTSGTLTANLTGLWSVSGTVSYATTSSHAGYWFSGWITRNSTAGGDVLAVGTTLAYNGAYATSVNVAAVVRLAAGDVLRLQALHNYTPANVNTQALTCFQMAYLGPA</sequence>
<proteinExistence type="predicted"/>
<dbReference type="RefSeq" id="WP_133203889.1">
    <property type="nucleotide sequence ID" value="NZ_SMRU01000009.1"/>
</dbReference>
<evidence type="ECO:0000313" key="2">
    <source>
        <dbReference type="Proteomes" id="UP000295511"/>
    </source>
</evidence>
<organism evidence="1 2">
    <name type="scientific">Arthrobacter terricola</name>
    <dbReference type="NCBI Taxonomy" id="2547396"/>
    <lineage>
        <taxon>Bacteria</taxon>
        <taxon>Bacillati</taxon>
        <taxon>Actinomycetota</taxon>
        <taxon>Actinomycetes</taxon>
        <taxon>Micrococcales</taxon>
        <taxon>Micrococcaceae</taxon>
        <taxon>Arthrobacter</taxon>
    </lineage>
</organism>
<name>A0A4R5KQ70_9MICC</name>
<reference evidence="1 2" key="1">
    <citation type="submission" date="2019-03" db="EMBL/GenBank/DDBJ databases">
        <title>Whole genome sequence of Arthrobacter sp JH1-1.</title>
        <authorList>
            <person name="Trinh H.N."/>
        </authorList>
    </citation>
    <scope>NUCLEOTIDE SEQUENCE [LARGE SCALE GENOMIC DNA]</scope>
    <source>
        <strain evidence="1 2">JH1-1</strain>
    </source>
</reference>
<protein>
    <submittedName>
        <fullName evidence="1">Uncharacterized protein</fullName>
    </submittedName>
</protein>
<dbReference type="Gene3D" id="2.60.120.40">
    <property type="match status" value="1"/>
</dbReference>
<comment type="caution">
    <text evidence="1">The sequence shown here is derived from an EMBL/GenBank/DDBJ whole genome shotgun (WGS) entry which is preliminary data.</text>
</comment>
<dbReference type="EMBL" id="SMRU01000009">
    <property type="protein sequence ID" value="TDF96840.1"/>
    <property type="molecule type" value="Genomic_DNA"/>
</dbReference>
<dbReference type="AlphaFoldDB" id="A0A4R5KQ70"/>
<gene>
    <name evidence="1" type="ORF">E1809_08950</name>
</gene>
<evidence type="ECO:0000313" key="1">
    <source>
        <dbReference type="EMBL" id="TDF96840.1"/>
    </source>
</evidence>
<keyword evidence="2" id="KW-1185">Reference proteome</keyword>
<dbReference type="InterPro" id="IPR008983">
    <property type="entry name" value="Tumour_necrosis_fac-like_dom"/>
</dbReference>
<accession>A0A4R5KQ70</accession>